<dbReference type="InterPro" id="IPR029044">
    <property type="entry name" value="Nucleotide-diphossugar_trans"/>
</dbReference>
<evidence type="ECO:0000256" key="2">
    <source>
        <dbReference type="SAM" id="Phobius"/>
    </source>
</evidence>
<feature type="transmembrane region" description="Helical" evidence="2">
    <location>
        <begin position="1164"/>
        <end position="1186"/>
    </location>
</feature>
<keyword evidence="4" id="KW-1185">Reference proteome</keyword>
<reference evidence="3 4" key="1">
    <citation type="journal article" date="2024" name="Science">
        <title>Giant polyketide synthase enzymes in the biosynthesis of giant marine polyether toxins.</title>
        <authorList>
            <person name="Fallon T.R."/>
            <person name="Shende V.V."/>
            <person name="Wierzbicki I.H."/>
            <person name="Pendleton A.L."/>
            <person name="Watervoot N.F."/>
            <person name="Auber R.P."/>
            <person name="Gonzalez D.J."/>
            <person name="Wisecaver J.H."/>
            <person name="Moore B.S."/>
        </authorList>
    </citation>
    <scope>NUCLEOTIDE SEQUENCE [LARGE SCALE GENOMIC DNA]</scope>
    <source>
        <strain evidence="3 4">12B1</strain>
    </source>
</reference>
<comment type="caution">
    <text evidence="3">The sequence shown here is derived from an EMBL/GenBank/DDBJ whole genome shotgun (WGS) entry which is preliminary data.</text>
</comment>
<organism evidence="3 4">
    <name type="scientific">Prymnesium parvum</name>
    <name type="common">Toxic golden alga</name>
    <dbReference type="NCBI Taxonomy" id="97485"/>
    <lineage>
        <taxon>Eukaryota</taxon>
        <taxon>Haptista</taxon>
        <taxon>Haptophyta</taxon>
        <taxon>Prymnesiophyceae</taxon>
        <taxon>Prymnesiales</taxon>
        <taxon>Prymnesiaceae</taxon>
        <taxon>Prymnesium</taxon>
    </lineage>
</organism>
<name>A0AB34ISU7_PRYPA</name>
<keyword evidence="2" id="KW-0812">Transmembrane</keyword>
<keyword evidence="2" id="KW-0472">Membrane</keyword>
<evidence type="ECO:0000313" key="4">
    <source>
        <dbReference type="Proteomes" id="UP001515480"/>
    </source>
</evidence>
<feature type="transmembrane region" description="Helical" evidence="2">
    <location>
        <begin position="1258"/>
        <end position="1279"/>
    </location>
</feature>
<keyword evidence="2" id="KW-1133">Transmembrane helix</keyword>
<feature type="transmembrane region" description="Helical" evidence="2">
    <location>
        <begin position="1402"/>
        <end position="1422"/>
    </location>
</feature>
<dbReference type="Gene3D" id="3.90.550.10">
    <property type="entry name" value="Spore Coat Polysaccharide Biosynthesis Protein SpsA, Chain A"/>
    <property type="match status" value="1"/>
</dbReference>
<protein>
    <recommendedName>
        <fullName evidence="5">1,3-beta-glucan synthase</fullName>
    </recommendedName>
</protein>
<feature type="transmembrane region" description="Helical" evidence="2">
    <location>
        <begin position="12"/>
        <end position="33"/>
    </location>
</feature>
<proteinExistence type="predicted"/>
<accession>A0AB34ISU7</accession>
<feature type="transmembrane region" description="Helical" evidence="2">
    <location>
        <begin position="1217"/>
        <end position="1237"/>
    </location>
</feature>
<feature type="transmembrane region" description="Helical" evidence="2">
    <location>
        <begin position="1375"/>
        <end position="1396"/>
    </location>
</feature>
<sequence>MGNHVFKRDPRIGLGCLVWIFLVGAGVWLKLILANKLRQTLEHTLLYEREFSEDFHWNVSRGLHIESDFDDCFYMSPPPPHSRHLQLERKPDPVPLAPIPPPPPTITSDWNQVHCDFGAKIAVNATLDVIEEPVGPLYFLVMISHDWKSWTQASVIDVRDALFTRNGKHVGSVAVSVCIQQPDWVYMVGCVREGYDTGQFQGKYLAPPFSSCVSIATLCGPTCGSAVTEPTYNDPARIDTYHVPSSRHCVAKSALAPQIPLFGSGPTHDWNTFNADEMFPDRPAPAAGEQGKIRMDDIELLGAGDLGLEPASYVFSVMYVMGVFSLFLMYAPGVGQREGTKPSWSRMKQTLISGNLQLPRPKGIKRTTAVAFSTTTAPLLNEHLPEINGGIANGGEHVPSQRVSLGKLLQPRPKMITCTTSISAGESPNIVLRNALGKIAANLQLMIQMGDKPVTELTLVDVNIDEGHRLGIYYLWKATCLIFYVCIPKQLALKIVTSWLKKMNTCEGATNTDNFDKVDLFSDKILDSKTAQRSELKLLQMLMKLCKVFNQFTEPVDLLDKMLAMPVLEKHKAAQAHELVHSMALAAQKTATVQSSAPRQEAPLHKVPAVQPHADHEQLVNPDKWLREAVGWKPTASGGVKEKTACASAAADPLREPESQPWPKALDEQQVSDQLKERFGFAKHVNVDFLVRLLLHSPSSDLTLRRCLEQLIVEQQNKLESGIRDSLSPNLLNAAGEMQQPKPLTLHFFHPLLFQKLGDLIVGGYEGDFDHSRNDRAVPQDVSAYASSLLELTKSSDGLLDSIQWLNMRPLFSLAEKEKLFRATAPKKFAFDMVVDVLDEYGPGAQLTDPTAKRVMPYVRAIYAARANPSKWQPWTKSNHRRVVKPGVWICRKPVHVPYSGADPAQYRQQVAENYWASRKKIGLLLSDCSSAHFFENDGATDDVTEDPVELKLSEYQLLSTHLGKAGGLNFGMHCVLMNLYEKGEAPPSESNPLFYGIVDARHAVDDRFWMHVLPSFFFTDSRANVSFQKDIALVQIAHSYLGMTHTTDHLDMRNDFLFTGMAVIRNQCYGMTSCGTGGIWAVTQSENLDEYFYGRTMIEDTASSTEAFLAGRKAVYVAPFSNKPSEAQLMCAVPKVSANYLEALERWDTGAVQCLCAQGLPKLWFWVCFGLQLFTFAMILIPAWYPLGVMLNIHSEKKLKEVISNAFDYNEITVCLIAGFVWLTYLMIFLVTACFAPHTTNRLLRYFILLFNHTYPLNAVASVFWVVIPAWICLAGSFPFNFDPIFAICGSLILRLVEWLIVLKTKGESERVGTQLKEFSIFRSQQMNMVTVPIKLRAVFFGIKTGYKDCVGKHDNSFWVSFGTAQAVVWVQTWLLVVLLTMVISITVAIIHILLNFHDPHTLVASLFGIALALIQFWMLLEPAMYVMKGRTFKLSLRHTEVAVLLGIGLAVLFMSSGERLGIFNSN</sequence>
<feature type="region of interest" description="Disordered" evidence="1">
    <location>
        <begin position="636"/>
        <end position="669"/>
    </location>
</feature>
<dbReference type="EMBL" id="JBGBPQ010000020">
    <property type="protein sequence ID" value="KAL1504388.1"/>
    <property type="molecule type" value="Genomic_DNA"/>
</dbReference>
<gene>
    <name evidence="3" type="ORF">AB1Y20_010794</name>
</gene>
<evidence type="ECO:0000313" key="3">
    <source>
        <dbReference type="EMBL" id="KAL1504388.1"/>
    </source>
</evidence>
<evidence type="ECO:0008006" key="5">
    <source>
        <dbReference type="Google" id="ProtNLM"/>
    </source>
</evidence>
<dbReference type="Proteomes" id="UP001515480">
    <property type="component" value="Unassembled WGS sequence"/>
</dbReference>
<evidence type="ECO:0000256" key="1">
    <source>
        <dbReference type="SAM" id="MobiDB-lite"/>
    </source>
</evidence>
<feature type="transmembrane region" description="Helical" evidence="2">
    <location>
        <begin position="1443"/>
        <end position="1464"/>
    </location>
</feature>